<dbReference type="EMBL" id="MJBS01000133">
    <property type="protein sequence ID" value="OHE92921.1"/>
    <property type="molecule type" value="Genomic_DNA"/>
</dbReference>
<dbReference type="AlphaFoldDB" id="A0A1G4AUY0"/>
<accession>A0A1G4AUY0</accession>
<protein>
    <submittedName>
        <fullName evidence="1">Uncharacterized protein</fullName>
    </submittedName>
</protein>
<proteinExistence type="predicted"/>
<comment type="caution">
    <text evidence="1">The sequence shown here is derived from an EMBL/GenBank/DDBJ whole genome shotgun (WGS) entry which is preliminary data.</text>
</comment>
<reference evidence="1 2" key="1">
    <citation type="submission" date="2016-09" db="EMBL/GenBank/DDBJ databases">
        <authorList>
            <person name="Capua I."/>
            <person name="De Benedictis P."/>
            <person name="Joannis T."/>
            <person name="Lombin L.H."/>
            <person name="Cattoli G."/>
        </authorList>
    </citation>
    <scope>NUCLEOTIDE SEQUENCE [LARGE SCALE GENOMIC DNA]</scope>
    <source>
        <strain evidence="1 2">IMI 309357</strain>
    </source>
</reference>
<sequence length="91" mass="10809">MLQNSPSLQRIGLWMKDFFRVTNVNDCLKLYGHGRASRLVTGSRHMAKWMFDFFYPHFCSPLFRSQNSRTICSFLVLHEQICRQWHISILG</sequence>
<keyword evidence="2" id="KW-1185">Reference proteome</keyword>
<evidence type="ECO:0000313" key="1">
    <source>
        <dbReference type="EMBL" id="OHE92921.1"/>
    </source>
</evidence>
<name>A0A1G4AUY0_9PEZI</name>
<gene>
    <name evidence="1" type="ORF">CORC01_11788</name>
</gene>
<dbReference type="Proteomes" id="UP000176998">
    <property type="component" value="Unassembled WGS sequence"/>
</dbReference>
<organism evidence="1 2">
    <name type="scientific">Colletotrichum orchidophilum</name>
    <dbReference type="NCBI Taxonomy" id="1209926"/>
    <lineage>
        <taxon>Eukaryota</taxon>
        <taxon>Fungi</taxon>
        <taxon>Dikarya</taxon>
        <taxon>Ascomycota</taxon>
        <taxon>Pezizomycotina</taxon>
        <taxon>Sordariomycetes</taxon>
        <taxon>Hypocreomycetidae</taxon>
        <taxon>Glomerellales</taxon>
        <taxon>Glomerellaceae</taxon>
        <taxon>Colletotrichum</taxon>
    </lineage>
</organism>
<dbReference type="RefSeq" id="XP_022470089.1">
    <property type="nucleotide sequence ID" value="XM_022623410.1"/>
</dbReference>
<evidence type="ECO:0000313" key="2">
    <source>
        <dbReference type="Proteomes" id="UP000176998"/>
    </source>
</evidence>
<dbReference type="GeneID" id="34564920"/>